<sequence>MTSYFLSHSNTTESLILFFNGWAMDKAAVEHMDTPQGYDLLCCQDYRSLLSGSDIDIIKKDYRRLHLVAWSMGVWAAERLYLHGTIPPPDSAVAIAGTPIPMHDSLGIPPLLFRATLNGLSEENRERFNRRMCGSRSLRHLFDSLAKRPLDEIKQELRDVYEWSRNHIAEAEQFSLPWTAALVPMKDKIIPPINQQTYWQHKNVPVVEIPRGEHYLFNDITQWSQLIRDFS</sequence>
<evidence type="ECO:0000313" key="1">
    <source>
        <dbReference type="EMBL" id="SQH73795.1"/>
    </source>
</evidence>
<organism evidence="1 2">
    <name type="scientific">Porphyromonas crevioricanis</name>
    <dbReference type="NCBI Taxonomy" id="393921"/>
    <lineage>
        <taxon>Bacteria</taxon>
        <taxon>Pseudomonadati</taxon>
        <taxon>Bacteroidota</taxon>
        <taxon>Bacteroidia</taxon>
        <taxon>Bacteroidales</taxon>
        <taxon>Porphyromonadaceae</taxon>
        <taxon>Porphyromonas</taxon>
    </lineage>
</organism>
<proteinExistence type="predicted"/>
<keyword evidence="2" id="KW-1185">Reference proteome</keyword>
<dbReference type="Gene3D" id="3.40.50.1820">
    <property type="entry name" value="alpha/beta hydrolase"/>
    <property type="match status" value="1"/>
</dbReference>
<gene>
    <name evidence="1" type="ORF">NCTC12858_01666</name>
</gene>
<protein>
    <submittedName>
        <fullName evidence="1">Uncharacterized protein conserved in bacteria</fullName>
    </submittedName>
</protein>
<dbReference type="Proteomes" id="UP000249300">
    <property type="component" value="Chromosome 1"/>
</dbReference>
<dbReference type="Pfam" id="PF04301">
    <property type="entry name" value="BioG"/>
    <property type="match status" value="1"/>
</dbReference>
<name>A0A2X4PN24_9PORP</name>
<dbReference type="EMBL" id="LS483447">
    <property type="protein sequence ID" value="SQH73795.1"/>
    <property type="molecule type" value="Genomic_DNA"/>
</dbReference>
<reference evidence="1 2" key="1">
    <citation type="submission" date="2018-06" db="EMBL/GenBank/DDBJ databases">
        <authorList>
            <consortium name="Pathogen Informatics"/>
            <person name="Doyle S."/>
        </authorList>
    </citation>
    <scope>NUCLEOTIDE SEQUENCE [LARGE SCALE GENOMIC DNA]</scope>
    <source>
        <strain evidence="1 2">NCTC12858</strain>
    </source>
</reference>
<dbReference type="SUPFAM" id="SSF53474">
    <property type="entry name" value="alpha/beta-Hydrolases"/>
    <property type="match status" value="1"/>
</dbReference>
<evidence type="ECO:0000313" key="2">
    <source>
        <dbReference type="Proteomes" id="UP000249300"/>
    </source>
</evidence>
<dbReference type="InterPro" id="IPR029058">
    <property type="entry name" value="AB_hydrolase_fold"/>
</dbReference>
<dbReference type="AlphaFoldDB" id="A0A2X4PN24"/>
<dbReference type="KEGG" id="pcre:NCTC12858_01666"/>
<dbReference type="InterPro" id="IPR007398">
    <property type="entry name" value="BioG"/>
</dbReference>
<accession>A0A2X4PN24</accession>